<keyword evidence="5" id="KW-1185">Reference proteome</keyword>
<name>A0A0S4J8Z8_BODSA</name>
<proteinExistence type="predicted"/>
<evidence type="ECO:0000313" key="5">
    <source>
        <dbReference type="Proteomes" id="UP000051952"/>
    </source>
</evidence>
<protein>
    <submittedName>
        <fullName evidence="4">Deoxyhypusine synthase, putative</fullName>
    </submittedName>
</protein>
<evidence type="ECO:0000256" key="1">
    <source>
        <dbReference type="SAM" id="MobiDB-lite"/>
    </source>
</evidence>
<feature type="transmembrane region" description="Helical" evidence="2">
    <location>
        <begin position="222"/>
        <end position="239"/>
    </location>
</feature>
<keyword evidence="2" id="KW-1133">Transmembrane helix</keyword>
<dbReference type="EMBL" id="CYKH01001595">
    <property type="protein sequence ID" value="CUG87869.1"/>
    <property type="molecule type" value="Genomic_DNA"/>
</dbReference>
<dbReference type="Pfam" id="PF21203">
    <property type="entry name" value="ECM10"/>
    <property type="match status" value="1"/>
</dbReference>
<dbReference type="Proteomes" id="UP000051952">
    <property type="component" value="Unassembled WGS sequence"/>
</dbReference>
<keyword evidence="3" id="KW-0732">Signal</keyword>
<feature type="chain" id="PRO_5006622210" evidence="3">
    <location>
        <begin position="21"/>
        <end position="251"/>
    </location>
</feature>
<gene>
    <name evidence="4" type="ORF">BSAL_12445</name>
</gene>
<sequence>MKGTSVILAVALALICAANALEYPAKEQYVLQRSFDGTLWEDRATLIVSRTEAGSPARLKVTPSTSSAVSLDAILPATLLMYRAVKSDNVVAASLVTTPCALLRGFEAISSTSINLPEVIGVVVTEGVHISGLQLSPSSNTHHNSMKASDCDNSVLSLFRNIDAVLSVTLIKPIVPRSVSNFDDAPMATGAQPTPVKKAPEGATGDQKPPQEEDNRSFFEKYWWYIVLFGLYTVVNGFLSPKGQPATKAAK</sequence>
<evidence type="ECO:0000256" key="3">
    <source>
        <dbReference type="SAM" id="SignalP"/>
    </source>
</evidence>
<reference evidence="5" key="1">
    <citation type="submission" date="2015-09" db="EMBL/GenBank/DDBJ databases">
        <authorList>
            <consortium name="Pathogen Informatics"/>
        </authorList>
    </citation>
    <scope>NUCLEOTIDE SEQUENCE [LARGE SCALE GENOMIC DNA]</scope>
    <source>
        <strain evidence="5">Lake Konstanz</strain>
    </source>
</reference>
<feature type="region of interest" description="Disordered" evidence="1">
    <location>
        <begin position="182"/>
        <end position="214"/>
    </location>
</feature>
<dbReference type="AlphaFoldDB" id="A0A0S4J8Z8"/>
<feature type="signal peptide" evidence="3">
    <location>
        <begin position="1"/>
        <end position="20"/>
    </location>
</feature>
<dbReference type="OrthoDB" id="277814at2759"/>
<organism evidence="4 5">
    <name type="scientific">Bodo saltans</name>
    <name type="common">Flagellated protozoan</name>
    <dbReference type="NCBI Taxonomy" id="75058"/>
    <lineage>
        <taxon>Eukaryota</taxon>
        <taxon>Discoba</taxon>
        <taxon>Euglenozoa</taxon>
        <taxon>Kinetoplastea</taxon>
        <taxon>Metakinetoplastina</taxon>
        <taxon>Eubodonida</taxon>
        <taxon>Bodonidae</taxon>
        <taxon>Bodo</taxon>
    </lineage>
</organism>
<accession>A0A0S4J8Z8</accession>
<keyword evidence="2" id="KW-0472">Membrane</keyword>
<keyword evidence="2" id="KW-0812">Transmembrane</keyword>
<evidence type="ECO:0000256" key="2">
    <source>
        <dbReference type="SAM" id="Phobius"/>
    </source>
</evidence>
<evidence type="ECO:0000313" key="4">
    <source>
        <dbReference type="EMBL" id="CUG87869.1"/>
    </source>
</evidence>
<dbReference type="VEuPathDB" id="TriTrypDB:BSAL_12445"/>